<dbReference type="PROSITE" id="PS50943">
    <property type="entry name" value="HTH_CROC1"/>
    <property type="match status" value="1"/>
</dbReference>
<dbReference type="Pfam" id="PF13560">
    <property type="entry name" value="HTH_31"/>
    <property type="match status" value="1"/>
</dbReference>
<dbReference type="RefSeq" id="WP_191305370.1">
    <property type="nucleotide sequence ID" value="NZ_BNAR01000026.1"/>
</dbReference>
<feature type="domain" description="HTH cro/C1-type" evidence="1">
    <location>
        <begin position="8"/>
        <end position="62"/>
    </location>
</feature>
<dbReference type="Gene3D" id="1.25.40.10">
    <property type="entry name" value="Tetratricopeptide repeat domain"/>
    <property type="match status" value="1"/>
</dbReference>
<sequence length="426" mass="46107">MSAFGPELRRRRHERGLSLTDLVRHTHYSKGQLSKIENGHRQPSEYLARMCDSLLEANGALLALAGTPERPPATTTTRGQEDDIWVVALGPDGGSVFHPMNRREVLTFSAAAVAGLALGSPARPTPGVSDSISYFRTAFDATRTLGQKSAPTLVLPIVVAHAHGLRSLLPHATESERTRIAVLTARHAEYAGWMAQEAGDLKAARWWTAKSVAIAAEVGEHDLNAYSLVRQALITMYQGDAASTIDLARHAQATAGAPERVLGLAAQREAQGHALAADYDNCMRALDRARDHLQKDAEHPREGPVLGTSTISDPIGVATGWCLYDLGRPAEAAAVLDQEVALIPSTATRAWARFGTRQALAHAAAGNVERTCEIAARLLEVTPMIASDTIRSELRSLSQMLRRWQDQSEVRDLNVEFIKALRHTGG</sequence>
<dbReference type="InterPro" id="IPR001387">
    <property type="entry name" value="Cro/C1-type_HTH"/>
</dbReference>
<name>A0ABQ3N3Z8_9PSEU</name>
<evidence type="ECO:0000313" key="2">
    <source>
        <dbReference type="EMBL" id="GHH61546.1"/>
    </source>
</evidence>
<accession>A0ABQ3N3Z8</accession>
<comment type="caution">
    <text evidence="2">The sequence shown here is derived from an EMBL/GenBank/DDBJ whole genome shotgun (WGS) entry which is preliminary data.</text>
</comment>
<dbReference type="SMART" id="SM00530">
    <property type="entry name" value="HTH_XRE"/>
    <property type="match status" value="1"/>
</dbReference>
<dbReference type="InterPro" id="IPR019546">
    <property type="entry name" value="TAT_signal_bac_arc"/>
</dbReference>
<dbReference type="InterPro" id="IPR010982">
    <property type="entry name" value="Lambda_DNA-bd_dom_sf"/>
</dbReference>
<dbReference type="EMBL" id="BNAR01000026">
    <property type="protein sequence ID" value="GHH61546.1"/>
    <property type="molecule type" value="Genomic_DNA"/>
</dbReference>
<dbReference type="InterPro" id="IPR011990">
    <property type="entry name" value="TPR-like_helical_dom_sf"/>
</dbReference>
<protein>
    <submittedName>
        <fullName evidence="2">Transcriptional regulator</fullName>
    </submittedName>
</protein>
<dbReference type="SUPFAM" id="SSF47413">
    <property type="entry name" value="lambda repressor-like DNA-binding domains"/>
    <property type="match status" value="1"/>
</dbReference>
<organism evidence="2 3">
    <name type="scientific">Lentzea cavernae</name>
    <dbReference type="NCBI Taxonomy" id="2020703"/>
    <lineage>
        <taxon>Bacteria</taxon>
        <taxon>Bacillati</taxon>
        <taxon>Actinomycetota</taxon>
        <taxon>Actinomycetes</taxon>
        <taxon>Pseudonocardiales</taxon>
        <taxon>Pseudonocardiaceae</taxon>
        <taxon>Lentzea</taxon>
    </lineage>
</organism>
<dbReference type="CDD" id="cd00093">
    <property type="entry name" value="HTH_XRE"/>
    <property type="match status" value="1"/>
</dbReference>
<proteinExistence type="predicted"/>
<dbReference type="NCBIfam" id="TIGR01409">
    <property type="entry name" value="TAT_signal_seq"/>
    <property type="match status" value="1"/>
</dbReference>
<reference evidence="3" key="1">
    <citation type="journal article" date="2019" name="Int. J. Syst. Evol. Microbiol.">
        <title>The Global Catalogue of Microorganisms (GCM) 10K type strain sequencing project: providing services to taxonomists for standard genome sequencing and annotation.</title>
        <authorList>
            <consortium name="The Broad Institute Genomics Platform"/>
            <consortium name="The Broad Institute Genome Sequencing Center for Infectious Disease"/>
            <person name="Wu L."/>
            <person name="Ma J."/>
        </authorList>
    </citation>
    <scope>NUCLEOTIDE SEQUENCE [LARGE SCALE GENOMIC DNA]</scope>
    <source>
        <strain evidence="3">CGMCC 4.7367</strain>
    </source>
</reference>
<evidence type="ECO:0000313" key="3">
    <source>
        <dbReference type="Proteomes" id="UP000605568"/>
    </source>
</evidence>
<gene>
    <name evidence="2" type="ORF">GCM10017774_87890</name>
</gene>
<dbReference type="Proteomes" id="UP000605568">
    <property type="component" value="Unassembled WGS sequence"/>
</dbReference>
<dbReference type="Gene3D" id="1.10.260.40">
    <property type="entry name" value="lambda repressor-like DNA-binding domains"/>
    <property type="match status" value="1"/>
</dbReference>
<evidence type="ECO:0000259" key="1">
    <source>
        <dbReference type="PROSITE" id="PS50943"/>
    </source>
</evidence>
<keyword evidence="3" id="KW-1185">Reference proteome</keyword>